<dbReference type="Proteomes" id="UP000294848">
    <property type="component" value="Unassembled WGS sequence"/>
</dbReference>
<sequence>MSICYLLGVCQYKKGEAILKRRKNKNIGGEKEGRFQDGESGSLPFGYLNPQIEGLLAS</sequence>
<dbReference type="EMBL" id="SNWI01000002">
    <property type="protein sequence ID" value="TDO03850.1"/>
    <property type="molecule type" value="Genomic_DNA"/>
</dbReference>
<dbReference type="AlphaFoldDB" id="A0A4R6H6N2"/>
<evidence type="ECO:0000313" key="2">
    <source>
        <dbReference type="Proteomes" id="UP000294848"/>
    </source>
</evidence>
<name>A0A4R6H6N2_9BACT</name>
<evidence type="ECO:0000313" key="1">
    <source>
        <dbReference type="EMBL" id="TDO03850.1"/>
    </source>
</evidence>
<comment type="caution">
    <text evidence="1">The sequence shown here is derived from an EMBL/GenBank/DDBJ whole genome shotgun (WGS) entry which is preliminary data.</text>
</comment>
<gene>
    <name evidence="1" type="ORF">DET52_102185</name>
</gene>
<proteinExistence type="predicted"/>
<organism evidence="1 2">
    <name type="scientific">Sunxiuqinia elliptica</name>
    <dbReference type="NCBI Taxonomy" id="655355"/>
    <lineage>
        <taxon>Bacteria</taxon>
        <taxon>Pseudomonadati</taxon>
        <taxon>Bacteroidota</taxon>
        <taxon>Bacteroidia</taxon>
        <taxon>Marinilabiliales</taxon>
        <taxon>Prolixibacteraceae</taxon>
        <taxon>Sunxiuqinia</taxon>
    </lineage>
</organism>
<accession>A0A4R6H6N2</accession>
<protein>
    <submittedName>
        <fullName evidence="1">Uncharacterized protein</fullName>
    </submittedName>
</protein>
<reference evidence="1 2" key="1">
    <citation type="submission" date="2019-03" db="EMBL/GenBank/DDBJ databases">
        <title>Freshwater and sediment microbial communities from various areas in North America, analyzing microbe dynamics in response to fracking.</title>
        <authorList>
            <person name="Lamendella R."/>
        </authorList>
    </citation>
    <scope>NUCLEOTIDE SEQUENCE [LARGE SCALE GENOMIC DNA]</scope>
    <source>
        <strain evidence="1 2">114D</strain>
    </source>
</reference>